<dbReference type="Gene3D" id="3.40.50.300">
    <property type="entry name" value="P-loop containing nucleotide triphosphate hydrolases"/>
    <property type="match status" value="1"/>
</dbReference>
<dbReference type="PANTHER" id="PTHR43038">
    <property type="entry name" value="ATP-BINDING CASSETTE, SUB-FAMILY H, MEMBER 1"/>
    <property type="match status" value="1"/>
</dbReference>
<dbReference type="OrthoDB" id="9804819at2"/>
<dbReference type="PATRIC" id="fig|1122219.3.peg.3358"/>
<dbReference type="InterPro" id="IPR003439">
    <property type="entry name" value="ABC_transporter-like_ATP-bd"/>
</dbReference>
<dbReference type="SUPFAM" id="SSF52540">
    <property type="entry name" value="P-loop containing nucleoside triphosphate hydrolases"/>
    <property type="match status" value="1"/>
</dbReference>
<dbReference type="EMBL" id="LEKT01000083">
    <property type="protein sequence ID" value="KMO85251.1"/>
    <property type="molecule type" value="Genomic_DNA"/>
</dbReference>
<dbReference type="GO" id="GO:0005524">
    <property type="term" value="F:ATP binding"/>
    <property type="evidence" value="ECO:0007669"/>
    <property type="project" value="UniProtKB-KW"/>
</dbReference>
<dbReference type="InterPro" id="IPR017871">
    <property type="entry name" value="ABC_transporter-like_CS"/>
</dbReference>
<reference evidence="4 5" key="1">
    <citation type="submission" date="2015-06" db="EMBL/GenBank/DDBJ databases">
        <title>Draft genome sequence of beer spoilage bacterium Megasphaera cerevisiae type strain 20462.</title>
        <authorList>
            <person name="Kutumbaka K."/>
            <person name="Pasmowitz J."/>
            <person name="Mategko J."/>
            <person name="Reyes D."/>
            <person name="Friedrich A."/>
            <person name="Han S."/>
            <person name="Martens-Habbena W."/>
            <person name="Neal-McKinney J."/>
            <person name="Janagama H.K."/>
            <person name="Nadala C."/>
            <person name="Samadpour M."/>
        </authorList>
    </citation>
    <scope>NUCLEOTIDE SEQUENCE [LARGE SCALE GENOMIC DNA]</scope>
    <source>
        <strain evidence="4 5">DSM 20462</strain>
    </source>
</reference>
<dbReference type="InterPro" id="IPR027417">
    <property type="entry name" value="P-loop_NTPase"/>
</dbReference>
<feature type="domain" description="ABC transporter" evidence="3">
    <location>
        <begin position="2"/>
        <end position="218"/>
    </location>
</feature>
<dbReference type="PANTHER" id="PTHR43038:SF3">
    <property type="entry name" value="ABC TRANSPORTER G FAMILY MEMBER 20 ISOFORM X1"/>
    <property type="match status" value="1"/>
</dbReference>
<protein>
    <submittedName>
        <fullName evidence="4">ABC transporter</fullName>
    </submittedName>
</protein>
<dbReference type="AlphaFoldDB" id="A0A0J6ZK81"/>
<dbReference type="InterPro" id="IPR003593">
    <property type="entry name" value="AAA+_ATPase"/>
</dbReference>
<evidence type="ECO:0000256" key="1">
    <source>
        <dbReference type="ARBA" id="ARBA00022741"/>
    </source>
</evidence>
<dbReference type="PROSITE" id="PS50893">
    <property type="entry name" value="ABC_TRANSPORTER_2"/>
    <property type="match status" value="1"/>
</dbReference>
<keyword evidence="1" id="KW-0547">Nucleotide-binding</keyword>
<evidence type="ECO:0000313" key="5">
    <source>
        <dbReference type="Proteomes" id="UP000036503"/>
    </source>
</evidence>
<organism evidence="4 5">
    <name type="scientific">Megasphaera cerevisiae DSM 20462</name>
    <dbReference type="NCBI Taxonomy" id="1122219"/>
    <lineage>
        <taxon>Bacteria</taxon>
        <taxon>Bacillati</taxon>
        <taxon>Bacillota</taxon>
        <taxon>Negativicutes</taxon>
        <taxon>Veillonellales</taxon>
        <taxon>Veillonellaceae</taxon>
        <taxon>Megasphaera</taxon>
    </lineage>
</organism>
<evidence type="ECO:0000256" key="2">
    <source>
        <dbReference type="ARBA" id="ARBA00022840"/>
    </source>
</evidence>
<accession>A0A0J6ZK81</accession>
<evidence type="ECO:0000259" key="3">
    <source>
        <dbReference type="PROSITE" id="PS50893"/>
    </source>
</evidence>
<sequence>MLQLCTLLVCAVYIIYGFIGSNGSGKSTTIRMLCGLLRPTHGQAIVLGCDTASDTDQVKQRIGYMSQKFSLYYDLTCIENMKFYAGLYGLQGQIKKDRIQNVLKLMQITEKRAVLAGSLSGGQRQRLALGCAILHRPEVLVLDEPTSAVDPTSRRLFWNLLAELVKDGKTTILVTTHFMDEAEHCDLIGFLRAGRLIANGSPQNLKAALPARLILLDYPTPGTSQQALKKSGMPYLDAYFFGQHFHVLIATHTQIPKNLYYHAADLTMEDVFIFYDKQQRKGPL</sequence>
<evidence type="ECO:0000313" key="4">
    <source>
        <dbReference type="EMBL" id="KMO85251.1"/>
    </source>
</evidence>
<dbReference type="SMART" id="SM00382">
    <property type="entry name" value="AAA"/>
    <property type="match status" value="1"/>
</dbReference>
<name>A0A0J6ZK81_9FIRM</name>
<comment type="caution">
    <text evidence="4">The sequence shown here is derived from an EMBL/GenBank/DDBJ whole genome shotgun (WGS) entry which is preliminary data.</text>
</comment>
<dbReference type="PROSITE" id="PS00211">
    <property type="entry name" value="ABC_TRANSPORTER_1"/>
    <property type="match status" value="1"/>
</dbReference>
<keyword evidence="5" id="KW-1185">Reference proteome</keyword>
<gene>
    <name evidence="4" type="ORF">AB840_14570</name>
</gene>
<dbReference type="Pfam" id="PF00005">
    <property type="entry name" value="ABC_tran"/>
    <property type="match status" value="1"/>
</dbReference>
<dbReference type="InParanoid" id="A0A0J6ZK81"/>
<dbReference type="Proteomes" id="UP000036503">
    <property type="component" value="Unassembled WGS sequence"/>
</dbReference>
<keyword evidence="2" id="KW-0067">ATP-binding</keyword>
<dbReference type="GO" id="GO:0016887">
    <property type="term" value="F:ATP hydrolysis activity"/>
    <property type="evidence" value="ECO:0007669"/>
    <property type="project" value="InterPro"/>
</dbReference>
<dbReference type="STRING" id="39029.BSR42_05335"/>
<proteinExistence type="predicted"/>
<dbReference type="FunCoup" id="A0A0J6ZK81">
    <property type="interactions" value="435"/>
</dbReference>